<dbReference type="InterPro" id="IPR013822">
    <property type="entry name" value="Signal_recog_particl_SRP54_hlx"/>
</dbReference>
<dbReference type="PANTHER" id="PTHR43134">
    <property type="entry name" value="SIGNAL RECOGNITION PARTICLE RECEPTOR SUBUNIT ALPHA"/>
    <property type="match status" value="1"/>
</dbReference>
<feature type="binding site" evidence="10">
    <location>
        <begin position="540"/>
        <end position="543"/>
    </location>
    <ligand>
        <name>GTP</name>
        <dbReference type="ChEBI" id="CHEBI:37565"/>
    </ligand>
</feature>
<feature type="compositionally biased region" description="Basic and acidic residues" evidence="11">
    <location>
        <begin position="130"/>
        <end position="140"/>
    </location>
</feature>
<dbReference type="Proteomes" id="UP001432360">
    <property type="component" value="Chromosome"/>
</dbReference>
<accession>A0ABZ2BAE5</accession>
<comment type="function">
    <text evidence="10">Involved in targeting and insertion of nascent membrane proteins into the cytoplasmic membrane. Acts as a receptor for the complex formed by the signal recognition particle (SRP) and the ribosome-nascent chain (RNC). Interaction with SRP-RNC leads to the transfer of the RNC complex to the Sec translocase for insertion into the membrane, the hydrolysis of GTP by both Ffh and FtsY, and the dissociation of the SRP-FtsY complex into the individual components.</text>
</comment>
<dbReference type="InterPro" id="IPR003593">
    <property type="entry name" value="AAA+_ATPase"/>
</dbReference>
<dbReference type="InterPro" id="IPR000897">
    <property type="entry name" value="SRP54_GTPase_dom"/>
</dbReference>
<dbReference type="InterPro" id="IPR004390">
    <property type="entry name" value="SR_rcpt_FtsY"/>
</dbReference>
<feature type="compositionally biased region" description="Low complexity" evidence="11">
    <location>
        <begin position="69"/>
        <end position="80"/>
    </location>
</feature>
<dbReference type="SMART" id="SM00382">
    <property type="entry name" value="AAA"/>
    <property type="match status" value="1"/>
</dbReference>
<evidence type="ECO:0000256" key="8">
    <source>
        <dbReference type="ARBA" id="ARBA00023170"/>
    </source>
</evidence>
<dbReference type="Gene3D" id="1.20.120.140">
    <property type="entry name" value="Signal recognition particle SRP54, nucleotide-binding domain"/>
    <property type="match status" value="1"/>
</dbReference>
<evidence type="ECO:0000256" key="7">
    <source>
        <dbReference type="ARBA" id="ARBA00023136"/>
    </source>
</evidence>
<evidence type="ECO:0000259" key="12">
    <source>
        <dbReference type="PROSITE" id="PS00300"/>
    </source>
</evidence>
<dbReference type="Pfam" id="PF00448">
    <property type="entry name" value="SRP54"/>
    <property type="match status" value="1"/>
</dbReference>
<feature type="compositionally biased region" description="Basic and acidic residues" evidence="11">
    <location>
        <begin position="154"/>
        <end position="166"/>
    </location>
</feature>
<dbReference type="SUPFAM" id="SSF52540">
    <property type="entry name" value="P-loop containing nucleoside triphosphate hydrolases"/>
    <property type="match status" value="1"/>
</dbReference>
<gene>
    <name evidence="10 13" type="primary">ftsY</name>
    <name evidence="13" type="ORF">RB548_17860</name>
</gene>
<feature type="compositionally biased region" description="Basic and acidic residues" evidence="11">
    <location>
        <begin position="47"/>
        <end position="68"/>
    </location>
</feature>
<comment type="subunit">
    <text evidence="10">Part of the signal recognition particle protein translocation system, which is composed of SRP and FtsY. SRP is a ribonucleoprotein composed of Ffh and a 4.5S RNA molecule.</text>
</comment>
<protein>
    <recommendedName>
        <fullName evidence="10">Signal recognition particle receptor FtsY</fullName>
        <shortName evidence="10">SRP receptor</shortName>
        <ecNumber evidence="10">3.6.5.4</ecNumber>
    </recommendedName>
</protein>
<feature type="compositionally biased region" description="Polar residues" evidence="11">
    <location>
        <begin position="248"/>
        <end position="258"/>
    </location>
</feature>
<feature type="region of interest" description="Disordered" evidence="11">
    <location>
        <begin position="14"/>
        <end position="285"/>
    </location>
</feature>
<evidence type="ECO:0000313" key="14">
    <source>
        <dbReference type="Proteomes" id="UP001432360"/>
    </source>
</evidence>
<dbReference type="InterPro" id="IPR027417">
    <property type="entry name" value="P-loop_NTPase"/>
</dbReference>
<dbReference type="PANTHER" id="PTHR43134:SF1">
    <property type="entry name" value="SIGNAL RECOGNITION PARTICLE RECEPTOR SUBUNIT ALPHA"/>
    <property type="match status" value="1"/>
</dbReference>
<dbReference type="InterPro" id="IPR036225">
    <property type="entry name" value="SRP/SRP_N"/>
</dbReference>
<evidence type="ECO:0000313" key="13">
    <source>
        <dbReference type="EMBL" id="WVT03326.1"/>
    </source>
</evidence>
<evidence type="ECO:0000256" key="6">
    <source>
        <dbReference type="ARBA" id="ARBA00023134"/>
    </source>
</evidence>
<evidence type="ECO:0000256" key="3">
    <source>
        <dbReference type="ARBA" id="ARBA00022490"/>
    </source>
</evidence>
<evidence type="ECO:0000256" key="4">
    <source>
        <dbReference type="ARBA" id="ARBA00022741"/>
    </source>
</evidence>
<keyword evidence="14" id="KW-1185">Reference proteome</keyword>
<dbReference type="InterPro" id="IPR042101">
    <property type="entry name" value="SRP54_N_sf"/>
</dbReference>
<dbReference type="SMART" id="SM00963">
    <property type="entry name" value="SRP54_N"/>
    <property type="match status" value="1"/>
</dbReference>
<feature type="domain" description="SRP54-type proteins GTP-binding" evidence="12">
    <location>
        <begin position="561"/>
        <end position="574"/>
    </location>
</feature>
<sequence>MAIGFIKKIFSFGKGAVEEKPAPPQEAPEAAPDATIPPSVPSEDLPDQAREPAAEATAEDRTAIEEAKAGAAEIAPSAERAANEVGSGEVDASADTAADESVAIEDEIAPHPISPPVGEMPGRAEGGEPPSEHATLRDEAATPPSVPSGHLPHKGGEQAVDDRTAQEETAGGNDLAASTETETEAEATKHREPETNADLAADEAVAMDDESAAMPISPPVGEMPGRAEGGEASSDRAALRDDAATPHSIPSVQLSPQDETAAPSLPKGFATSDKRPKEQPPAPQAKVNWYQRLRRGLARTSSQLSGQIASLFTKRKLDEATLQDLEDLLIQADLGVETAMRITDTLASERYGKDVSGEDVSRIMAGEITKVLAPVAKPLELDLSHKPHVILVVGVNGTGKTTTIGKLAAKLSGAGLKVMLAAGDTFRAAAIEQLKIWAERTKSDIVSSKLGADAAGLAYEAFQLAREKKSDVLIIDTAGRLQNKAELMAELEKIVRVLGKLDPDAPHTVLQTLDATTGQNALQQVEIFRNVAGVSGLIMTKLDGTARGGILVAISAKHKLPVYFIGVGEGVDDLEPFEAKDFADAIAGVAA</sequence>
<evidence type="ECO:0000256" key="9">
    <source>
        <dbReference type="ARBA" id="ARBA00048027"/>
    </source>
</evidence>
<feature type="binding site" evidence="10">
    <location>
        <begin position="394"/>
        <end position="401"/>
    </location>
    <ligand>
        <name>GTP</name>
        <dbReference type="ChEBI" id="CHEBI:37565"/>
    </ligand>
</feature>
<evidence type="ECO:0000256" key="11">
    <source>
        <dbReference type="SAM" id="MobiDB-lite"/>
    </source>
</evidence>
<feature type="compositionally biased region" description="Basic and acidic residues" evidence="11">
    <location>
        <begin position="233"/>
        <end position="244"/>
    </location>
</feature>
<comment type="similarity">
    <text evidence="10">Belongs to the GTP-binding SRP family. FtsY subfamily.</text>
</comment>
<evidence type="ECO:0000256" key="2">
    <source>
        <dbReference type="ARBA" id="ARBA00022475"/>
    </source>
</evidence>
<dbReference type="PROSITE" id="PS00300">
    <property type="entry name" value="SRP54"/>
    <property type="match status" value="1"/>
</dbReference>
<reference evidence="13" key="1">
    <citation type="submission" date="2023-08" db="EMBL/GenBank/DDBJ databases">
        <title>Complete genome sequence of Sinorhizobium chiapanecum ITTG S70 isolated from Acaciella angustissima nodules in Chiapas-Mexico.</title>
        <authorList>
            <person name="Rincon-Rosales R."/>
            <person name="Rogel M.A."/>
            <person name="Rincon-Medina C.I."/>
            <person name="Guerrero G."/>
            <person name="Manzano-Gomez L.A."/>
            <person name="Lopez-Lopez A."/>
            <person name="Rincon Molina F.A."/>
            <person name="Martinez-Romero E."/>
        </authorList>
    </citation>
    <scope>NUCLEOTIDE SEQUENCE</scope>
    <source>
        <strain evidence="13">ITTG S70</strain>
    </source>
</reference>
<keyword evidence="4 10" id="KW-0547">Nucleotide-binding</keyword>
<evidence type="ECO:0000256" key="10">
    <source>
        <dbReference type="HAMAP-Rule" id="MF_00920"/>
    </source>
</evidence>
<keyword evidence="3 10" id="KW-0963">Cytoplasm</keyword>
<dbReference type="NCBIfam" id="TIGR00064">
    <property type="entry name" value="ftsY"/>
    <property type="match status" value="1"/>
</dbReference>
<keyword evidence="6 10" id="KW-0342">GTP-binding</keyword>
<evidence type="ECO:0000256" key="1">
    <source>
        <dbReference type="ARBA" id="ARBA00004515"/>
    </source>
</evidence>
<comment type="catalytic activity">
    <reaction evidence="9 10">
        <text>GTP + H2O = GDP + phosphate + H(+)</text>
        <dbReference type="Rhea" id="RHEA:19669"/>
        <dbReference type="ChEBI" id="CHEBI:15377"/>
        <dbReference type="ChEBI" id="CHEBI:15378"/>
        <dbReference type="ChEBI" id="CHEBI:37565"/>
        <dbReference type="ChEBI" id="CHEBI:43474"/>
        <dbReference type="ChEBI" id="CHEBI:58189"/>
        <dbReference type="EC" id="3.6.5.4"/>
    </reaction>
</comment>
<name>A0ABZ2BAE5_9HYPH</name>
<feature type="binding site" evidence="10">
    <location>
        <begin position="476"/>
        <end position="480"/>
    </location>
    <ligand>
        <name>GTP</name>
        <dbReference type="ChEBI" id="CHEBI:37565"/>
    </ligand>
</feature>
<keyword evidence="5 10" id="KW-0378">Hydrolase</keyword>
<dbReference type="Pfam" id="PF02881">
    <property type="entry name" value="SRP54_N"/>
    <property type="match status" value="1"/>
</dbReference>
<keyword evidence="2 10" id="KW-1003">Cell membrane</keyword>
<dbReference type="SMART" id="SM00962">
    <property type="entry name" value="SRP54"/>
    <property type="match status" value="1"/>
</dbReference>
<dbReference type="EC" id="3.6.5.4" evidence="10"/>
<dbReference type="CDD" id="cd17874">
    <property type="entry name" value="FtsY"/>
    <property type="match status" value="1"/>
</dbReference>
<proteinExistence type="inferred from homology"/>
<keyword evidence="8 10" id="KW-0675">Receptor</keyword>
<comment type="subcellular location">
    <subcellularLocation>
        <location evidence="1">Cell inner membrane</location>
        <topology evidence="1">Peripheral membrane protein</topology>
        <orientation evidence="1">Cytoplasmic side</orientation>
    </subcellularLocation>
    <subcellularLocation>
        <location evidence="10">Cell membrane</location>
        <topology evidence="10">Peripheral membrane protein</topology>
        <orientation evidence="10">Cytoplasmic side</orientation>
    </subcellularLocation>
    <subcellularLocation>
        <location evidence="10">Cytoplasm</location>
    </subcellularLocation>
</comment>
<dbReference type="Gene3D" id="3.40.50.300">
    <property type="entry name" value="P-loop containing nucleotide triphosphate hydrolases"/>
    <property type="match status" value="1"/>
</dbReference>
<evidence type="ECO:0000256" key="5">
    <source>
        <dbReference type="ARBA" id="ARBA00022801"/>
    </source>
</evidence>
<dbReference type="SUPFAM" id="SSF47364">
    <property type="entry name" value="Domain of the SRP/SRP receptor G-proteins"/>
    <property type="match status" value="1"/>
</dbReference>
<organism evidence="13 14">
    <name type="scientific">Sinorhizobium chiapasense</name>
    <dbReference type="NCBI Taxonomy" id="501572"/>
    <lineage>
        <taxon>Bacteria</taxon>
        <taxon>Pseudomonadati</taxon>
        <taxon>Pseudomonadota</taxon>
        <taxon>Alphaproteobacteria</taxon>
        <taxon>Hyphomicrobiales</taxon>
        <taxon>Rhizobiaceae</taxon>
        <taxon>Sinorhizobium/Ensifer group</taxon>
        <taxon>Sinorhizobium</taxon>
    </lineage>
</organism>
<dbReference type="HAMAP" id="MF_00920">
    <property type="entry name" value="FtsY"/>
    <property type="match status" value="1"/>
</dbReference>
<keyword evidence="7 10" id="KW-0472">Membrane</keyword>
<dbReference type="EMBL" id="CP133148">
    <property type="protein sequence ID" value="WVT03326.1"/>
    <property type="molecule type" value="Genomic_DNA"/>
</dbReference>